<dbReference type="InterPro" id="IPR007110">
    <property type="entry name" value="Ig-like_dom"/>
</dbReference>
<dbReference type="Gene3D" id="3.40.50.10140">
    <property type="entry name" value="Toll/interleukin-1 receptor homology (TIR) domain"/>
    <property type="match status" value="1"/>
</dbReference>
<dbReference type="OMA" id="CENIFRW"/>
<dbReference type="InterPro" id="IPR035897">
    <property type="entry name" value="Toll_tir_struct_dom_sf"/>
</dbReference>
<proteinExistence type="inferred from homology"/>
<gene>
    <name evidence="6" type="primary">LOC129924465</name>
</gene>
<feature type="transmembrane region" description="Helical" evidence="2">
    <location>
        <begin position="144"/>
        <end position="169"/>
    </location>
</feature>
<feature type="transmembrane region" description="Helical" evidence="2">
    <location>
        <begin position="21"/>
        <end position="44"/>
    </location>
</feature>
<dbReference type="RefSeq" id="XP_055874923.1">
    <property type="nucleotide sequence ID" value="XM_056018948.1"/>
</dbReference>
<dbReference type="InterPro" id="IPR013783">
    <property type="entry name" value="Ig-like_fold"/>
</dbReference>
<feature type="transmembrane region" description="Helical" evidence="2">
    <location>
        <begin position="782"/>
        <end position="799"/>
    </location>
</feature>
<keyword evidence="2" id="KW-0472">Membrane</keyword>
<comment type="similarity">
    <text evidence="1">Belongs to the interleukin-1 receptor family.</text>
</comment>
<feature type="domain" description="Ig-like" evidence="4">
    <location>
        <begin position="209"/>
        <end position="311"/>
    </location>
</feature>
<dbReference type="Gene3D" id="2.60.40.10">
    <property type="entry name" value="Immunoglobulins"/>
    <property type="match status" value="1"/>
</dbReference>
<evidence type="ECO:0000259" key="4">
    <source>
        <dbReference type="PROSITE" id="PS50835"/>
    </source>
</evidence>
<evidence type="ECO:0000313" key="6">
    <source>
        <dbReference type="RefSeq" id="XP_055874923.1"/>
    </source>
</evidence>
<organism evidence="5 6">
    <name type="scientific">Biomphalaria glabrata</name>
    <name type="common">Bloodfluke planorb</name>
    <name type="synonym">Freshwater snail</name>
    <dbReference type="NCBI Taxonomy" id="6526"/>
    <lineage>
        <taxon>Eukaryota</taxon>
        <taxon>Metazoa</taxon>
        <taxon>Spiralia</taxon>
        <taxon>Lophotrochozoa</taxon>
        <taxon>Mollusca</taxon>
        <taxon>Gastropoda</taxon>
        <taxon>Heterobranchia</taxon>
        <taxon>Euthyneura</taxon>
        <taxon>Panpulmonata</taxon>
        <taxon>Hygrophila</taxon>
        <taxon>Lymnaeoidea</taxon>
        <taxon>Planorbidae</taxon>
        <taxon>Biomphalaria</taxon>
    </lineage>
</organism>
<keyword evidence="2" id="KW-0812">Transmembrane</keyword>
<dbReference type="PROSITE" id="PS50835">
    <property type="entry name" value="IG_LIKE"/>
    <property type="match status" value="1"/>
</dbReference>
<dbReference type="OrthoDB" id="6095332at2759"/>
<dbReference type="AlphaFoldDB" id="A0A9W2ZJ40"/>
<evidence type="ECO:0000256" key="1">
    <source>
        <dbReference type="ARBA" id="ARBA00009752"/>
    </source>
</evidence>
<evidence type="ECO:0000313" key="5">
    <source>
        <dbReference type="Proteomes" id="UP001165740"/>
    </source>
</evidence>
<dbReference type="PROSITE" id="PS50104">
    <property type="entry name" value="TIR"/>
    <property type="match status" value="1"/>
</dbReference>
<keyword evidence="2" id="KW-1133">Transmembrane helix</keyword>
<accession>A0A9W2ZJ40</accession>
<dbReference type="InterPro" id="IPR036179">
    <property type="entry name" value="Ig-like_dom_sf"/>
</dbReference>
<dbReference type="Proteomes" id="UP001165740">
    <property type="component" value="Chromosome 2"/>
</dbReference>
<dbReference type="SUPFAM" id="SSF52200">
    <property type="entry name" value="Toll/Interleukin receptor TIR domain"/>
    <property type="match status" value="1"/>
</dbReference>
<dbReference type="GO" id="GO:0007165">
    <property type="term" value="P:signal transduction"/>
    <property type="evidence" value="ECO:0007669"/>
    <property type="project" value="InterPro"/>
</dbReference>
<name>A0A9W2ZJ40_BIOGL</name>
<reference evidence="6" key="1">
    <citation type="submission" date="2025-08" db="UniProtKB">
        <authorList>
            <consortium name="RefSeq"/>
        </authorList>
    </citation>
    <scope>IDENTIFICATION</scope>
</reference>
<feature type="transmembrane region" description="Helical" evidence="2">
    <location>
        <begin position="538"/>
        <end position="562"/>
    </location>
</feature>
<keyword evidence="5" id="KW-1185">Reference proteome</keyword>
<dbReference type="CDD" id="cd00096">
    <property type="entry name" value="Ig"/>
    <property type="match status" value="1"/>
</dbReference>
<dbReference type="InterPro" id="IPR000157">
    <property type="entry name" value="TIR_dom"/>
</dbReference>
<dbReference type="GeneID" id="129924465"/>
<feature type="domain" description="TIR" evidence="3">
    <location>
        <begin position="614"/>
        <end position="755"/>
    </location>
</feature>
<sequence length="801" mass="93617">MEPQIKKKLCIIKDVNEVSNFHRFIVLFVYKFILFCLLVSPLYYELWRQPSYVGDITAQILEDIKTWDKRQIPVSAWMDRKYILNGSAYKKSLFELDRQMTDIIYFNFSIFPFFKMFFQVVISIGRNFDFIKENMKKKFGLNRVICYITLKNFVSILFVCSAFCCFHLLTELCENIFRWADSRVHDATPLLNMHKAFLFPHPLTLGQAPPFFLLTYSRYPMEDVVFICEYQTRDPDPIYKSANWRKNGRPLTSNDDRIQINVTVNQVGNLELYNVLSILTIQFLEDQDFGSYTCEYHNPLNSEVQPGPSMTSEFRYKSENDIPIPPPDSECNCKPKTTNPDQCTNQPIIIPVQCFSEFLLNKRNEQVLTKMISPGSMFIEGAFYSTVSESENIGVELSRTESKDPDQNCCSWFVRTYWRFFRKGGFLSENPPFTRTIITENGLYFLRYQCMCKSSYGMSEFRIFRNFINTTSGRGDRAEIVYPVRHKLFPVYSDPWSSNQSDTDTNRYHDTHSCFESDFSSQECWILEQLFESNMNLMILYEFGLTFTLMLVPTLIAVLFYYSVMKGCIRPLLTFVLYDDMRETTFEAVNGKSLTKFRPRRRHKARIAPDVQRQQYDIYLSYDSENEFDSMIAEHIKGILVSLKLTYFDSQTDVRYGHLILTEQEKAIANSLRYVCIASQSYIDHNSVEFNAIQLAIVGQNSKLKDRLLIIKSEDCDVERLYLIPCISVPKEARARSVLNERTVRDFFKWEKSTSVHELACKSDKLTAIKGILGLKTMTRPLIILMAQMFIICIDTFTLNS</sequence>
<evidence type="ECO:0000259" key="3">
    <source>
        <dbReference type="PROSITE" id="PS50104"/>
    </source>
</evidence>
<protein>
    <submittedName>
        <fullName evidence="6">Uncharacterized protein LOC129924465</fullName>
    </submittedName>
</protein>
<dbReference type="SUPFAM" id="SSF48726">
    <property type="entry name" value="Immunoglobulin"/>
    <property type="match status" value="1"/>
</dbReference>
<feature type="transmembrane region" description="Helical" evidence="2">
    <location>
        <begin position="103"/>
        <end position="124"/>
    </location>
</feature>
<evidence type="ECO:0000256" key="2">
    <source>
        <dbReference type="SAM" id="Phobius"/>
    </source>
</evidence>